<dbReference type="SMART" id="SM00596">
    <property type="entry name" value="PRE_C2HC"/>
    <property type="match status" value="1"/>
</dbReference>
<keyword evidence="3" id="KW-0695">RNA-directed DNA polymerase</keyword>
<dbReference type="PANTHER" id="PTHR36688">
    <property type="entry name" value="ENDO/EXONUCLEASE/PHOSPHATASE DOMAIN-CONTAINING PROTEIN"/>
    <property type="match status" value="1"/>
</dbReference>
<comment type="caution">
    <text evidence="3">The sequence shown here is derived from an EMBL/GenBank/DDBJ whole genome shotgun (WGS) entry which is preliminary data.</text>
</comment>
<proteinExistence type="predicted"/>
<dbReference type="PANTHER" id="PTHR36688:SF2">
    <property type="entry name" value="ENDONUCLEASE_EXONUCLEASE_PHOSPHATASE DOMAIN-CONTAINING PROTEIN"/>
    <property type="match status" value="1"/>
</dbReference>
<keyword evidence="3" id="KW-0548">Nucleotidyltransferase</keyword>
<dbReference type="CDD" id="cd01650">
    <property type="entry name" value="RT_nLTR_like"/>
    <property type="match status" value="1"/>
</dbReference>
<feature type="region of interest" description="Disordered" evidence="1">
    <location>
        <begin position="1"/>
        <end position="33"/>
    </location>
</feature>
<gene>
    <name evidence="3" type="primary">jockeypol_135</name>
    <name evidence="3" type="ORF">AVEN_95514_1</name>
</gene>
<dbReference type="InterPro" id="IPR006579">
    <property type="entry name" value="Pre_C2HC_dom"/>
</dbReference>
<dbReference type="Pfam" id="PF00078">
    <property type="entry name" value="RVT_1"/>
    <property type="match status" value="1"/>
</dbReference>
<feature type="region of interest" description="Disordered" evidence="1">
    <location>
        <begin position="170"/>
        <end position="190"/>
    </location>
</feature>
<dbReference type="Gene3D" id="3.60.10.10">
    <property type="entry name" value="Endonuclease/exonuclease/phosphatase"/>
    <property type="match status" value="1"/>
</dbReference>
<dbReference type="OrthoDB" id="6473680at2759"/>
<keyword evidence="3" id="KW-0808">Transferase</keyword>
<dbReference type="GO" id="GO:0003964">
    <property type="term" value="F:RNA-directed DNA polymerase activity"/>
    <property type="evidence" value="ECO:0007669"/>
    <property type="project" value="UniProtKB-KW"/>
</dbReference>
<feature type="domain" description="Reverse transcriptase" evidence="2">
    <location>
        <begin position="891"/>
        <end position="1160"/>
    </location>
</feature>
<accession>A0A4Y1ZLU3</accession>
<dbReference type="InterPro" id="IPR052560">
    <property type="entry name" value="RdDP_mobile_element"/>
</dbReference>
<dbReference type="InterPro" id="IPR043502">
    <property type="entry name" value="DNA/RNA_pol_sf"/>
</dbReference>
<dbReference type="Proteomes" id="UP000499080">
    <property type="component" value="Unassembled WGS sequence"/>
</dbReference>
<dbReference type="SUPFAM" id="SSF56672">
    <property type="entry name" value="DNA/RNA polymerases"/>
    <property type="match status" value="1"/>
</dbReference>
<dbReference type="PROSITE" id="PS50878">
    <property type="entry name" value="RT_POL"/>
    <property type="match status" value="1"/>
</dbReference>
<dbReference type="Pfam" id="PF14529">
    <property type="entry name" value="Exo_endo_phos_2"/>
    <property type="match status" value="1"/>
</dbReference>
<dbReference type="InterPro" id="IPR036691">
    <property type="entry name" value="Endo/exonu/phosph_ase_sf"/>
</dbReference>
<organism evidence="3 4">
    <name type="scientific">Araneus ventricosus</name>
    <name type="common">Orbweaver spider</name>
    <name type="synonym">Epeira ventricosa</name>
    <dbReference type="NCBI Taxonomy" id="182803"/>
    <lineage>
        <taxon>Eukaryota</taxon>
        <taxon>Metazoa</taxon>
        <taxon>Ecdysozoa</taxon>
        <taxon>Arthropoda</taxon>
        <taxon>Chelicerata</taxon>
        <taxon>Arachnida</taxon>
        <taxon>Araneae</taxon>
        <taxon>Araneomorphae</taxon>
        <taxon>Entelegynae</taxon>
        <taxon>Araneoidea</taxon>
        <taxon>Araneidae</taxon>
        <taxon>Araneus</taxon>
    </lineage>
</organism>
<feature type="compositionally biased region" description="Polar residues" evidence="1">
    <location>
        <begin position="171"/>
        <end position="182"/>
    </location>
</feature>
<name>A0A4Y1ZLU3_ARAVE</name>
<dbReference type="SUPFAM" id="SSF56219">
    <property type="entry name" value="DNase I-like"/>
    <property type="match status" value="1"/>
</dbReference>
<protein>
    <submittedName>
        <fullName evidence="3">RNA-directed DNA polymerase from mobile element jockey</fullName>
    </submittedName>
</protein>
<dbReference type="Pfam" id="PF07530">
    <property type="entry name" value="PRE_C2HC"/>
    <property type="match status" value="1"/>
</dbReference>
<reference evidence="3 4" key="1">
    <citation type="journal article" date="2019" name="Sci. Rep.">
        <title>Orb-weaving spider Araneus ventricosus genome elucidates the spidroin gene catalogue.</title>
        <authorList>
            <person name="Kono N."/>
            <person name="Nakamura H."/>
            <person name="Ohtoshi R."/>
            <person name="Moran D.A.P."/>
            <person name="Shinohara A."/>
            <person name="Yoshida Y."/>
            <person name="Fujiwara M."/>
            <person name="Mori M."/>
            <person name="Tomita M."/>
            <person name="Arakawa K."/>
        </authorList>
    </citation>
    <scope>NUCLEOTIDE SEQUENCE [LARGE SCALE GENOMIC DNA]</scope>
</reference>
<evidence type="ECO:0000313" key="4">
    <source>
        <dbReference type="Proteomes" id="UP000499080"/>
    </source>
</evidence>
<sequence>MEDEEEAAKRARLSADNDSAMGDIDPRTRPAVPGSSCEYCVEKVRLESEMVKSRVKLEGLLKLIKTMEQDYYHPVDDSEEYKTYCAEYKAIETEQEKLRGKRNLIPICVELNCEIRKIESDVEDKMHDIEYNSPNRRKIAKARNLFNSPAKLIEISNKYEVLNSEEINETIEVNDNPDNSKQAAEEPGKVEKSKIPPIMLKYVKNYVDILDVIRTTCGPTENKFGNGYIKIFTISIEQYQKVQSTLKVQGFDYYLVRPIDKRPLKVVIKDLPLDHDTDVIKNCLKKHGFVIGKVTRLTQFRTRQPLPFFLVEVGKSEISTKPEEIFKLKNLNHLSITVDPYRGRKKTIQCFKCNRFNHTAELCSMTPRCLKCGQSHTTIECEIKQRIEKPICINCNQVGHVAAYRGCAEFPKLTTAHKNRNNNFDSNKYLVNSNISYAQNANGTSANTLDSEQQMAPPAHRPANTVNNQSAAFASTCIESNVNNTPIPAISGNNDLSVLMTALKELRKLMKEAPQLIAALQAMKYANNTADKLQLLMNACASSDFLDDPPNQILCGDYNAHHTSWGCNYDCPRGNSIKAFALQAGLEILAPSTPTRFGTNSANTIDFAIVKNFLYPYEIHSISELSSDHNPITLNFFLQYSIPKYPGKLKTNWKKFKDTLKNSEFINPHFVNTAEHLDSIVCRLEDEIINAKISSSNPVKENYIYHDSKLRELNSERNLARKMFQTYRDPVLKRKLNKLNKQIKKLDQKIETEAFTNELLNVNATDGTVWKFVTPFKKKTKSIPYLNGPGGIANTDLEKANFLAESLETQFTLNNITNLDTEELVADSVMRFRTEANSVCKDFDPPLPSEVLDCIKSLRINKAPGIDGINNKMIKNLPLHTILTITTIIHKIMTLGHFPTRWKTATVVPILKPGKDPTDTTSYRPISLLPSLSKIAEHLILKRLNNYLKENNVLCPEQFGFREKLSTSHQLIRVVEYVTEGFANKQKTGAVFLDIQKAFDRVWQDGLIHKLIHYKTPSYLIKLLDSYLLERKFAVRVKNELSSTKNINAGVAQGSKIGPTLFALYINDTPKQFNTLLCMYADDTAILARNKNPNYIQIALNRHLKALEDWFIKWKIEINVSKTEAIMFTNARRYSSFPPIKINDRIIPWSQECKYLGLILDCKLTWKPHFIYLKNKFRDTARKLFPLISRKSKMPRETKLLVYNTYLRPILTYACPIWGYAAKTNIKIIDVQYHSVIRSICNAKWYISNTEMRKALNYPSLKEYIFKIATKFFNALDTHENAAIQLIPNYIPDPKIKRPRNILL</sequence>
<evidence type="ECO:0000259" key="2">
    <source>
        <dbReference type="PROSITE" id="PS50878"/>
    </source>
</evidence>
<evidence type="ECO:0000313" key="3">
    <source>
        <dbReference type="EMBL" id="GBL56579.1"/>
    </source>
</evidence>
<dbReference type="EMBL" id="BGPR01075655">
    <property type="protein sequence ID" value="GBL56579.1"/>
    <property type="molecule type" value="Genomic_DNA"/>
</dbReference>
<keyword evidence="4" id="KW-1185">Reference proteome</keyword>
<evidence type="ECO:0000256" key="1">
    <source>
        <dbReference type="SAM" id="MobiDB-lite"/>
    </source>
</evidence>
<dbReference type="InterPro" id="IPR005135">
    <property type="entry name" value="Endo/exonuclease/phosphatase"/>
</dbReference>
<dbReference type="InterPro" id="IPR000477">
    <property type="entry name" value="RT_dom"/>
</dbReference>